<evidence type="ECO:0000256" key="1">
    <source>
        <dbReference type="SAM" id="MobiDB-lite"/>
    </source>
</evidence>
<protein>
    <submittedName>
        <fullName evidence="2">Uncharacterized protein</fullName>
    </submittedName>
</protein>
<accession>A0A5B0QCI1</accession>
<feature type="compositionally biased region" description="Polar residues" evidence="1">
    <location>
        <begin position="1"/>
        <end position="17"/>
    </location>
</feature>
<name>A0A5B0QCI1_PUCGR</name>
<reference evidence="2 3" key="1">
    <citation type="submission" date="2019-05" db="EMBL/GenBank/DDBJ databases">
        <title>Emergence of the Ug99 lineage of the wheat stem rust pathogen through somatic hybridization.</title>
        <authorList>
            <person name="Li F."/>
            <person name="Upadhyaya N.M."/>
            <person name="Sperschneider J."/>
            <person name="Matny O."/>
            <person name="Nguyen-Phuc H."/>
            <person name="Mago R."/>
            <person name="Raley C."/>
            <person name="Miller M.E."/>
            <person name="Silverstein K.A.T."/>
            <person name="Henningsen E."/>
            <person name="Hirsch C.D."/>
            <person name="Visser B."/>
            <person name="Pretorius Z.A."/>
            <person name="Steffenson B.J."/>
            <person name="Schwessinger B."/>
            <person name="Dodds P.N."/>
            <person name="Figueroa M."/>
        </authorList>
    </citation>
    <scope>NUCLEOTIDE SEQUENCE [LARGE SCALE GENOMIC DNA]</scope>
    <source>
        <strain evidence="2">21-0</strain>
    </source>
</reference>
<evidence type="ECO:0000313" key="2">
    <source>
        <dbReference type="EMBL" id="KAA1110792.1"/>
    </source>
</evidence>
<dbReference type="EMBL" id="VSWC01000027">
    <property type="protein sequence ID" value="KAA1110792.1"/>
    <property type="molecule type" value="Genomic_DNA"/>
</dbReference>
<proteinExistence type="predicted"/>
<keyword evidence="3" id="KW-1185">Reference proteome</keyword>
<feature type="region of interest" description="Disordered" evidence="1">
    <location>
        <begin position="1"/>
        <end position="24"/>
    </location>
</feature>
<feature type="region of interest" description="Disordered" evidence="1">
    <location>
        <begin position="38"/>
        <end position="116"/>
    </location>
</feature>
<dbReference type="Proteomes" id="UP000324748">
    <property type="component" value="Unassembled WGS sequence"/>
</dbReference>
<evidence type="ECO:0000313" key="3">
    <source>
        <dbReference type="Proteomes" id="UP000324748"/>
    </source>
</evidence>
<dbReference type="AlphaFoldDB" id="A0A5B0QCI1"/>
<comment type="caution">
    <text evidence="2">The sequence shown here is derived from an EMBL/GenBank/DDBJ whole genome shotgun (WGS) entry which is preliminary data.</text>
</comment>
<organism evidence="2 3">
    <name type="scientific">Puccinia graminis f. sp. tritici</name>
    <dbReference type="NCBI Taxonomy" id="56615"/>
    <lineage>
        <taxon>Eukaryota</taxon>
        <taxon>Fungi</taxon>
        <taxon>Dikarya</taxon>
        <taxon>Basidiomycota</taxon>
        <taxon>Pucciniomycotina</taxon>
        <taxon>Pucciniomycetes</taxon>
        <taxon>Pucciniales</taxon>
        <taxon>Pucciniaceae</taxon>
        <taxon>Puccinia</taxon>
    </lineage>
</organism>
<feature type="compositionally biased region" description="Pro residues" evidence="1">
    <location>
        <begin position="58"/>
        <end position="67"/>
    </location>
</feature>
<sequence length="140" mass="15033">MNTSRHVCSSFTAQAPSHSVMKPKTRLDKMRATHETDYPICPIGAPARDFSHHRRPPPKPVAKPRPALPSSGSARPQGMVFSPDDLPQALKNVGGPVATRTPAPIPSQTRASRGKGIIFNVDELPQNLKEIAKAAKTDAA</sequence>
<gene>
    <name evidence="2" type="ORF">PGT21_031791</name>
</gene>